<evidence type="ECO:0000313" key="3">
    <source>
        <dbReference type="EMBL" id="GAA1697054.1"/>
    </source>
</evidence>
<sequence length="1045" mass="115428">MARTDDGYDDDVVGGRVLVGLQTVHISRLSMHPIPISAASLIAVAGQGPKDSNGAGKSSLIGSASFIHADDQWRFNSGATSALDLLFTAEDAGQEGRWSDAKHGYIIGVFADPAADTLPTLQDSALTVWIRIDREHSPHVVFRWADGLKLPIGRSEADREKSADETWATLPKRGRRRGDLSAREMPRVLFGDHVRCVSFLSTSVRASATANLLAQPLNDLPAHRIFSAIAALTGLDREIEQERVGRIREHEEQRKVARAEELLGEWEEHARAIEASIDDRDEARAAVVEAERAWRSRVAVAVTKAYEEKQSLDFTIDRLADEITEKKDKIREISAQINEVSNDDEFQQKQRLVMETHRGLTGRERYLESELARRDDRIEQDLKKADTLQEVARDADGREEKAALVELETAVAAQQDAVKACGVAESRVAAAAVRLRSAEAGEDLAQQELHLLATAGIEAIAVADAVGVSDAQRARWEPILAPYRQAVVVSTENLDAAVRALVGEPGSVVVPAKPAKGRKPKDVPESTDRRFDLSGFLVALAGQYELGDDPERVTDIGSGAVIVGGFAEPTTGRVQRISRAEFELENLRDLLVVSEQRKSAADVVVRDAERRVLGSRAAEEVATIREAIETNRVEREKISTELAEVQSKLDVAARERDKMVGDAATRNGIVDNLLKERDRFSRDVTTMQDQRGELEAQRAQTQLGELLTEWGHTLDEAHTYVLSLEESHQTWSENDWWLEADRQMSTAIAKCFPDRGDAASPDNVVPSELRNLFQQYHGHGAGRAAQARQAFPALRTAVAGYLRQQETFDGHQRRQIGTERTDRHKDLEGARLGHGQATQAAGAYRSSLADAIKNRLKSVSDEFDRIDRKYGGYGASLHYPVPEAPSDPTQPWTWEVTPQWRRAEGKRLIAYNRRGNTAQMDEKAVKLVCAAAMAGAQDRPLTLILDELGRNLGKQHRREAVSLLGQIGADSGITVIGALQDDMERYAIDACGQYIKLRRSSDSMPYNEQPVIIGYEPRAARLELLRGWLTGNGYVDRDEESHAAG</sequence>
<evidence type="ECO:0000256" key="1">
    <source>
        <dbReference type="SAM" id="Coils"/>
    </source>
</evidence>
<evidence type="ECO:0000313" key="4">
    <source>
        <dbReference type="Proteomes" id="UP001500618"/>
    </source>
</evidence>
<proteinExistence type="predicted"/>
<evidence type="ECO:0008006" key="5">
    <source>
        <dbReference type="Google" id="ProtNLM"/>
    </source>
</evidence>
<feature type="coiled-coil region" evidence="1">
    <location>
        <begin position="635"/>
        <end position="690"/>
    </location>
</feature>
<evidence type="ECO:0000256" key="2">
    <source>
        <dbReference type="SAM" id="MobiDB-lite"/>
    </source>
</evidence>
<name>A0ABP4U3W8_9ACTN</name>
<reference evidence="4" key="1">
    <citation type="journal article" date="2019" name="Int. J. Syst. Evol. Microbiol.">
        <title>The Global Catalogue of Microorganisms (GCM) 10K type strain sequencing project: providing services to taxonomists for standard genome sequencing and annotation.</title>
        <authorList>
            <consortium name="The Broad Institute Genomics Platform"/>
            <consortium name="The Broad Institute Genome Sequencing Center for Infectious Disease"/>
            <person name="Wu L."/>
            <person name="Ma J."/>
        </authorList>
    </citation>
    <scope>NUCLEOTIDE SEQUENCE [LARGE SCALE GENOMIC DNA]</scope>
    <source>
        <strain evidence="4">JCM 14718</strain>
    </source>
</reference>
<gene>
    <name evidence="3" type="ORF">GCM10009765_52990</name>
</gene>
<dbReference type="Proteomes" id="UP001500618">
    <property type="component" value="Unassembled WGS sequence"/>
</dbReference>
<keyword evidence="4" id="KW-1185">Reference proteome</keyword>
<feature type="region of interest" description="Disordered" evidence="2">
    <location>
        <begin position="809"/>
        <end position="828"/>
    </location>
</feature>
<accession>A0ABP4U3W8</accession>
<dbReference type="EMBL" id="BAAANY010000020">
    <property type="protein sequence ID" value="GAA1697054.1"/>
    <property type="molecule type" value="Genomic_DNA"/>
</dbReference>
<protein>
    <recommendedName>
        <fullName evidence="5">Chromosome segregation ATPase</fullName>
    </recommendedName>
</protein>
<comment type="caution">
    <text evidence="3">The sequence shown here is derived from an EMBL/GenBank/DDBJ whole genome shotgun (WGS) entry which is preliminary data.</text>
</comment>
<keyword evidence="1" id="KW-0175">Coiled coil</keyword>
<feature type="coiled-coil region" evidence="1">
    <location>
        <begin position="256"/>
        <end position="343"/>
    </location>
</feature>
<organism evidence="3 4">
    <name type="scientific">Fodinicola feengrottensis</name>
    <dbReference type="NCBI Taxonomy" id="435914"/>
    <lineage>
        <taxon>Bacteria</taxon>
        <taxon>Bacillati</taxon>
        <taxon>Actinomycetota</taxon>
        <taxon>Actinomycetes</taxon>
        <taxon>Mycobacteriales</taxon>
        <taxon>Fodinicola</taxon>
    </lineage>
</organism>